<keyword evidence="11" id="KW-1185">Reference proteome</keyword>
<evidence type="ECO:0000313" key="10">
    <source>
        <dbReference type="EMBL" id="PSV49834.1"/>
    </source>
</evidence>
<comment type="similarity">
    <text evidence="6">Belongs to the exbB/tolQ family.</text>
</comment>
<keyword evidence="10" id="KW-0282">Flagellum</keyword>
<accession>A0A2T3LEN1</accession>
<sequence>MKMKTLVAALCLFSLPFTASATSTLVDATQEAQRIQGAHNVQRESGFKQTEQSIRAQRDALIKQRVQLQTETDQLSQTFSKNENNLAILEEQLRLETGSLGELFGVVRQAAKDLHQELEASVTVVDRAKYAPVIDQIVDAKALPSMVQLNGLWLGMVEQIEASAQLASVSVPFINADGHQANINAYRLGSMGLIGEQGYLAWNGDRIVAKPYLKQPVNGPVLSGLASMSQVGIMSVVVDPSRGVMLEQLANAPELKDRLEHGGVVGKVILGLLAIGAIITLFRGSKLFIIRQKIKAQLKRPNEPGNNPLGRILNVYSLGVNQADLNIKEQPRSVEALELRLLEAIVDEQQELEKGLSMLKLLAALAPMLGLLGTVTGMIETFQVITQFGNGDPKVMAGGISTALVTTVLGLISAMPLLLAHNILSTQADAVRNILEKQGISLVAEQAEKVGSAA</sequence>
<evidence type="ECO:0000256" key="6">
    <source>
        <dbReference type="RuleBase" id="RU004057"/>
    </source>
</evidence>
<evidence type="ECO:0000256" key="7">
    <source>
        <dbReference type="SAM" id="Phobius"/>
    </source>
</evidence>
<keyword evidence="10" id="KW-0966">Cell projection</keyword>
<keyword evidence="8" id="KW-0732">Signal</keyword>
<dbReference type="InterPro" id="IPR002898">
    <property type="entry name" value="MotA_ExbB_proton_chnl"/>
</dbReference>
<dbReference type="GO" id="GO:0005886">
    <property type="term" value="C:plasma membrane"/>
    <property type="evidence" value="ECO:0007669"/>
    <property type="project" value="UniProtKB-SubCell"/>
</dbReference>
<dbReference type="Pfam" id="PF01618">
    <property type="entry name" value="MotA_ExbB"/>
    <property type="match status" value="1"/>
</dbReference>
<feature type="domain" description="MotA/TolQ/ExbB proton channel" evidence="9">
    <location>
        <begin position="331"/>
        <end position="436"/>
    </location>
</feature>
<comment type="subcellular location">
    <subcellularLocation>
        <location evidence="1">Cell membrane</location>
        <topology evidence="1">Multi-pass membrane protein</topology>
    </subcellularLocation>
    <subcellularLocation>
        <location evidence="6">Membrane</location>
        <topology evidence="6">Multi-pass membrane protein</topology>
    </subcellularLocation>
</comment>
<dbReference type="PANTHER" id="PTHR30625">
    <property type="entry name" value="PROTEIN TOLQ"/>
    <property type="match status" value="1"/>
</dbReference>
<dbReference type="InterPro" id="IPR017270">
    <property type="entry name" value="MotA/TolQ/ExbB-rel"/>
</dbReference>
<keyword evidence="6" id="KW-0653">Protein transport</keyword>
<reference evidence="10 11" key="1">
    <citation type="submission" date="2018-03" db="EMBL/GenBank/DDBJ databases">
        <title>Whole genome sequencing of Histamine producing bacteria.</title>
        <authorList>
            <person name="Butler K."/>
        </authorList>
    </citation>
    <scope>NUCLEOTIDE SEQUENCE [LARGE SCALE GENOMIC DNA]</scope>
    <source>
        <strain evidence="10 11">ATCC 19614</strain>
    </source>
</reference>
<feature type="transmembrane region" description="Helical" evidence="7">
    <location>
        <begin position="361"/>
        <end position="379"/>
    </location>
</feature>
<dbReference type="InterPro" id="IPR050790">
    <property type="entry name" value="ExbB/TolQ_transport"/>
</dbReference>
<keyword evidence="6" id="KW-0813">Transport</keyword>
<evidence type="ECO:0000313" key="11">
    <source>
        <dbReference type="Proteomes" id="UP000241803"/>
    </source>
</evidence>
<keyword evidence="2" id="KW-1003">Cell membrane</keyword>
<keyword evidence="4 7" id="KW-1133">Transmembrane helix</keyword>
<dbReference type="PANTHER" id="PTHR30625:SF11">
    <property type="entry name" value="MOTA_TOLQ_EXBB PROTON CHANNEL DOMAIN-CONTAINING PROTEIN"/>
    <property type="match status" value="1"/>
</dbReference>
<evidence type="ECO:0000256" key="3">
    <source>
        <dbReference type="ARBA" id="ARBA00022692"/>
    </source>
</evidence>
<evidence type="ECO:0000256" key="1">
    <source>
        <dbReference type="ARBA" id="ARBA00004651"/>
    </source>
</evidence>
<proteinExistence type="inferred from homology"/>
<feature type="transmembrane region" description="Helical" evidence="7">
    <location>
        <begin position="399"/>
        <end position="419"/>
    </location>
</feature>
<comment type="caution">
    <text evidence="10">The sequence shown here is derived from an EMBL/GenBank/DDBJ whole genome shotgun (WGS) entry which is preliminary data.</text>
</comment>
<gene>
    <name evidence="10" type="ORF">C9J47_04585</name>
</gene>
<keyword evidence="10" id="KW-0969">Cilium</keyword>
<dbReference type="EMBL" id="PYOC01000001">
    <property type="protein sequence ID" value="PSV49834.1"/>
    <property type="molecule type" value="Genomic_DNA"/>
</dbReference>
<feature type="chain" id="PRO_5015544085" evidence="8">
    <location>
        <begin position="22"/>
        <end position="454"/>
    </location>
</feature>
<dbReference type="AlphaFoldDB" id="A0A2T3LEN1"/>
<dbReference type="PIRSF" id="PIRSF037714">
    <property type="entry name" value="TolR"/>
    <property type="match status" value="1"/>
</dbReference>
<feature type="signal peptide" evidence="8">
    <location>
        <begin position="1"/>
        <end position="21"/>
    </location>
</feature>
<dbReference type="RefSeq" id="WP_107252440.1">
    <property type="nucleotide sequence ID" value="NZ_PYOC01000001.1"/>
</dbReference>
<dbReference type="GO" id="GO:0017038">
    <property type="term" value="P:protein import"/>
    <property type="evidence" value="ECO:0007669"/>
    <property type="project" value="TreeGrafter"/>
</dbReference>
<feature type="transmembrane region" description="Helical" evidence="7">
    <location>
        <begin position="268"/>
        <end position="290"/>
    </location>
</feature>
<evidence type="ECO:0000256" key="2">
    <source>
        <dbReference type="ARBA" id="ARBA00022475"/>
    </source>
</evidence>
<name>A0A2T3LEN1_9GAMM</name>
<evidence type="ECO:0000259" key="9">
    <source>
        <dbReference type="Pfam" id="PF01618"/>
    </source>
</evidence>
<keyword evidence="5 7" id="KW-0472">Membrane</keyword>
<keyword evidence="3 7" id="KW-0812">Transmembrane</keyword>
<evidence type="ECO:0000256" key="8">
    <source>
        <dbReference type="SAM" id="SignalP"/>
    </source>
</evidence>
<organism evidence="10 11">
    <name type="scientific">Photobacterium indicum</name>
    <dbReference type="NCBI Taxonomy" id="81447"/>
    <lineage>
        <taxon>Bacteria</taxon>
        <taxon>Pseudomonadati</taxon>
        <taxon>Pseudomonadota</taxon>
        <taxon>Gammaproteobacteria</taxon>
        <taxon>Vibrionales</taxon>
        <taxon>Vibrionaceae</taxon>
        <taxon>Photobacterium</taxon>
    </lineage>
</organism>
<evidence type="ECO:0000256" key="5">
    <source>
        <dbReference type="ARBA" id="ARBA00023136"/>
    </source>
</evidence>
<protein>
    <submittedName>
        <fullName evidence="10">Flagellar motor protein MotA</fullName>
    </submittedName>
</protein>
<dbReference type="Proteomes" id="UP000241803">
    <property type="component" value="Unassembled WGS sequence"/>
</dbReference>
<evidence type="ECO:0000256" key="4">
    <source>
        <dbReference type="ARBA" id="ARBA00022989"/>
    </source>
</evidence>